<name>A0A2L1VJG0_ACINO</name>
<dbReference type="Proteomes" id="UP000237921">
    <property type="component" value="Chromosome"/>
</dbReference>
<accession>A0A2L1VJG0</accession>
<evidence type="ECO:0000313" key="1">
    <source>
        <dbReference type="EMBL" id="AVF45251.1"/>
    </source>
</evidence>
<dbReference type="RefSeq" id="WP_104919052.1">
    <property type="nucleotide sequence ID" value="NZ_CP014019.1"/>
</dbReference>
<reference evidence="2" key="1">
    <citation type="submission" date="2017-12" db="EMBL/GenBank/DDBJ databases">
        <title>FDA dAtabase for Regulatory Grade micrObial Sequences (FDA-ARGOS): Supporting development and validation of Infectious Disease Dx tests.</title>
        <authorList>
            <person name="Hoffmann M."/>
            <person name="Allard M."/>
            <person name="Evans P."/>
            <person name="Brown E."/>
            <person name="Tallon L."/>
            <person name="Sadzewicz L."/>
            <person name="Sengamalay N."/>
            <person name="Ott S."/>
            <person name="Godinez A."/>
            <person name="Nagaraj S."/>
            <person name="Vavikolanu K."/>
            <person name="Aluvathingal J."/>
            <person name="Nadendla S."/>
            <person name="Sichtig H."/>
        </authorList>
    </citation>
    <scope>NUCLEOTIDE SEQUENCE [LARGE SCALE GENOMIC DNA]</scope>
    <source>
        <strain evidence="2">FDAARGOS_129</strain>
    </source>
</reference>
<gene>
    <name evidence="1" type="ORF">AL533_13105</name>
</gene>
<dbReference type="EMBL" id="CP014019">
    <property type="protein sequence ID" value="AVF45251.1"/>
    <property type="molecule type" value="Genomic_DNA"/>
</dbReference>
<dbReference type="AlphaFoldDB" id="A0A2L1VJG0"/>
<proteinExistence type="predicted"/>
<organism evidence="1 2">
    <name type="scientific">Acinetobacter nosocomialis</name>
    <dbReference type="NCBI Taxonomy" id="106654"/>
    <lineage>
        <taxon>Bacteria</taxon>
        <taxon>Pseudomonadati</taxon>
        <taxon>Pseudomonadota</taxon>
        <taxon>Gammaproteobacteria</taxon>
        <taxon>Moraxellales</taxon>
        <taxon>Moraxellaceae</taxon>
        <taxon>Acinetobacter</taxon>
        <taxon>Acinetobacter calcoaceticus/baumannii complex</taxon>
    </lineage>
</organism>
<protein>
    <submittedName>
        <fullName evidence="1">Uncharacterized protein</fullName>
    </submittedName>
</protein>
<sequence>MNIEENIGFEVKLRYKKDLLKFRFKVVLKKELIGFTNSAFPNDWDIFLLRNVEWYKSIGENVRRINIKNIN</sequence>
<evidence type="ECO:0000313" key="2">
    <source>
        <dbReference type="Proteomes" id="UP000237921"/>
    </source>
</evidence>